<feature type="transmembrane region" description="Helical" evidence="9">
    <location>
        <begin position="70"/>
        <end position="88"/>
    </location>
</feature>
<comment type="similarity">
    <text evidence="2 9">Belongs to the energy-coupling factor EcfT family.</text>
</comment>
<evidence type="ECO:0000313" key="11">
    <source>
        <dbReference type="Proteomes" id="UP000198817"/>
    </source>
</evidence>
<gene>
    <name evidence="9" type="primary">ecfT</name>
    <name evidence="10" type="ORF">SAMN05216508_1195</name>
</gene>
<keyword evidence="6 9" id="KW-0812">Transmembrane</keyword>
<dbReference type="OrthoDB" id="8075495at2"/>
<comment type="function">
    <text evidence="9">Transmembrane (T) component of an energy-coupling factor (ECF) ABC-transporter complex. Unlike classic ABC transporters this ECF transporter provides the energy necessary to transport a number of different substrates.</text>
</comment>
<dbReference type="RefSeq" id="WP_090164122.1">
    <property type="nucleotide sequence ID" value="NZ_CACVNK010000075.1"/>
</dbReference>
<dbReference type="PANTHER" id="PTHR34857:SF2">
    <property type="entry name" value="SLL0384 PROTEIN"/>
    <property type="match status" value="1"/>
</dbReference>
<protein>
    <recommendedName>
        <fullName evidence="3 9">Energy-coupling factor transporter transmembrane protein EcfT</fullName>
        <shortName evidence="9">ECF transporter T component EcfT</shortName>
    </recommendedName>
</protein>
<dbReference type="GO" id="GO:0022857">
    <property type="term" value="F:transmembrane transporter activity"/>
    <property type="evidence" value="ECO:0007669"/>
    <property type="project" value="UniProtKB-UniRule"/>
</dbReference>
<keyword evidence="7 9" id="KW-1133">Transmembrane helix</keyword>
<proteinExistence type="inferred from homology"/>
<dbReference type="GO" id="GO:0005886">
    <property type="term" value="C:plasma membrane"/>
    <property type="evidence" value="ECO:0007669"/>
    <property type="project" value="UniProtKB-SubCell"/>
</dbReference>
<comment type="subcellular location">
    <subcellularLocation>
        <location evidence="1 9">Cell membrane</location>
        <topology evidence="1 9">Multi-pass membrane protein</topology>
    </subcellularLocation>
</comment>
<evidence type="ECO:0000256" key="3">
    <source>
        <dbReference type="ARBA" id="ARBA00014042"/>
    </source>
</evidence>
<dbReference type="CDD" id="cd16914">
    <property type="entry name" value="EcfT"/>
    <property type="match status" value="1"/>
</dbReference>
<evidence type="ECO:0000256" key="4">
    <source>
        <dbReference type="ARBA" id="ARBA00022448"/>
    </source>
</evidence>
<dbReference type="GeneID" id="78354935"/>
<dbReference type="InterPro" id="IPR051611">
    <property type="entry name" value="ECF_transporter_component"/>
</dbReference>
<comment type="subunit">
    <text evidence="9">Forms a stable energy-coupling factor (ECF) transporter complex composed of 2 membrane-embedded substrate-binding proteins (S component), 2 ATP-binding proteins (A component) and 2 transmembrane proteins (T component).</text>
</comment>
<organism evidence="10 11">
    <name type="scientific">Eubacterium pyruvativorans</name>
    <dbReference type="NCBI Taxonomy" id="155865"/>
    <lineage>
        <taxon>Bacteria</taxon>
        <taxon>Bacillati</taxon>
        <taxon>Bacillota</taxon>
        <taxon>Clostridia</taxon>
        <taxon>Eubacteriales</taxon>
        <taxon>Eubacteriaceae</taxon>
        <taxon>Eubacterium</taxon>
    </lineage>
</organism>
<keyword evidence="11" id="KW-1185">Reference proteome</keyword>
<feature type="transmembrane region" description="Helical" evidence="9">
    <location>
        <begin position="26"/>
        <end position="58"/>
    </location>
</feature>
<keyword evidence="5 9" id="KW-1003">Cell membrane</keyword>
<keyword evidence="4 9" id="KW-0813">Transport</keyword>
<sequence length="266" mass="29685">MIRDITLGQYYPGSSLIHNVDPRVKIIATLLFIIELFIVNAFFGFAVCAAALALVVIVSRVPLSFILRGLKPILIILLFTFLLNMFMIDGHTLLRIGVLRVTDQGVYVAVFMAIRLILLIIGSSMLTLTTTPLSLTDGMEKLLSPLAKLHVPTHDIAMMMSIALRFIPTLLDETDKIMKAQQARGADFETGSLIRRAKALIPILVPLFVSAFRIAQDLAMAMEARCYRGGVGRTRLHQMKFRKFDYVALLLVLAFLGWIIAERILL</sequence>
<evidence type="ECO:0000256" key="8">
    <source>
        <dbReference type="ARBA" id="ARBA00023136"/>
    </source>
</evidence>
<evidence type="ECO:0000256" key="2">
    <source>
        <dbReference type="ARBA" id="ARBA00005660"/>
    </source>
</evidence>
<feature type="transmembrane region" description="Helical" evidence="9">
    <location>
        <begin position="199"/>
        <end position="215"/>
    </location>
</feature>
<dbReference type="InterPro" id="IPR003339">
    <property type="entry name" value="ABC/ECF_trnsptr_transmembrane"/>
</dbReference>
<evidence type="ECO:0000256" key="7">
    <source>
        <dbReference type="ARBA" id="ARBA00022989"/>
    </source>
</evidence>
<evidence type="ECO:0000256" key="6">
    <source>
        <dbReference type="ARBA" id="ARBA00022692"/>
    </source>
</evidence>
<feature type="transmembrane region" description="Helical" evidence="9">
    <location>
        <begin position="108"/>
        <end position="128"/>
    </location>
</feature>
<dbReference type="Proteomes" id="UP000198817">
    <property type="component" value="Unassembled WGS sequence"/>
</dbReference>
<evidence type="ECO:0000313" key="10">
    <source>
        <dbReference type="EMBL" id="SFU61221.1"/>
    </source>
</evidence>
<accession>A0A1I7HKM0</accession>
<dbReference type="Pfam" id="PF02361">
    <property type="entry name" value="CbiQ"/>
    <property type="match status" value="1"/>
</dbReference>
<dbReference type="InterPro" id="IPR024919">
    <property type="entry name" value="EcfT"/>
</dbReference>
<dbReference type="STRING" id="155865.SAMN05216515_12019"/>
<feature type="transmembrane region" description="Helical" evidence="9">
    <location>
        <begin position="244"/>
        <end position="261"/>
    </location>
</feature>
<dbReference type="HAMAP" id="MF_01461">
    <property type="entry name" value="EcfT"/>
    <property type="match status" value="1"/>
</dbReference>
<evidence type="ECO:0000256" key="9">
    <source>
        <dbReference type="HAMAP-Rule" id="MF_01461"/>
    </source>
</evidence>
<dbReference type="EMBL" id="FPBT01000019">
    <property type="protein sequence ID" value="SFU61221.1"/>
    <property type="molecule type" value="Genomic_DNA"/>
</dbReference>
<keyword evidence="8 9" id="KW-0472">Membrane</keyword>
<evidence type="ECO:0000256" key="5">
    <source>
        <dbReference type="ARBA" id="ARBA00022475"/>
    </source>
</evidence>
<dbReference type="PANTHER" id="PTHR34857">
    <property type="entry name" value="SLL0384 PROTEIN"/>
    <property type="match status" value="1"/>
</dbReference>
<reference evidence="10 11" key="1">
    <citation type="submission" date="2016-10" db="EMBL/GenBank/DDBJ databases">
        <authorList>
            <person name="de Groot N.N."/>
        </authorList>
    </citation>
    <scope>NUCLEOTIDE SEQUENCE [LARGE SCALE GENOMIC DNA]</scope>
    <source>
        <strain evidence="10 11">KHGC13</strain>
    </source>
</reference>
<name>A0A1I7HKM0_9FIRM</name>
<dbReference type="AlphaFoldDB" id="A0A1I7HKM0"/>
<evidence type="ECO:0000256" key="1">
    <source>
        <dbReference type="ARBA" id="ARBA00004651"/>
    </source>
</evidence>